<feature type="signal peptide" evidence="7">
    <location>
        <begin position="1"/>
        <end position="26"/>
    </location>
</feature>
<accession>A0ABV8SGC8</accession>
<organism evidence="8 9">
    <name type="scientific">Cohnella boryungensis</name>
    <dbReference type="NCBI Taxonomy" id="768479"/>
    <lineage>
        <taxon>Bacteria</taxon>
        <taxon>Bacillati</taxon>
        <taxon>Bacillota</taxon>
        <taxon>Bacilli</taxon>
        <taxon>Bacillales</taxon>
        <taxon>Paenibacillaceae</taxon>
        <taxon>Cohnella</taxon>
    </lineage>
</organism>
<sequence>MVGSSVGTKKKMMFMLALALIMVVTACGNGGKNNTSSPSASPSASASSAASGAPSEAPKDVVELTLLVNHPWWPFKEWKGKIPEEITKRTGVKLNIQVAVDDKQLPLLIASGELPDLVYTASDLTRLANPDVSYAWNDLIEQYAPDFKIEQSRIGVNTMPDGKFYTIKNGYSTEQEWKDNPKALPGGSSMSLRQDILDELGNPKLDTLEDMLQILKDVKAKYPDMIPLVFDKDQIGQFFRINFGLKRNTGFIDQNGSAVHYLKDPNYRDYYLFMNELYREKLMIAENFTFKDAQQDDQYSLNGQAFAHGGSIADTLNAQLKTLNKDFTFMTVPKVLSDKAGTPMGGSGWSGMYITKNNKNVEASIKFMQFMMSEEGQRLGIWGIENEDWVWNEAGQYPEMKYDMNNAEVQKQFGYVYWGLLGSSGVTEALQRYDEKALMTPWSLALRDTLKFNPALGLVVTNPDTDEQVIETQIKNMVATEELKIYMAKSSEEASKEYDALIAKMENMGLGKLEEWATAQYKEYQKNF</sequence>
<reference evidence="9" key="1">
    <citation type="journal article" date="2019" name="Int. J. Syst. Evol. Microbiol.">
        <title>The Global Catalogue of Microorganisms (GCM) 10K type strain sequencing project: providing services to taxonomists for standard genome sequencing and annotation.</title>
        <authorList>
            <consortium name="The Broad Institute Genomics Platform"/>
            <consortium name="The Broad Institute Genome Sequencing Center for Infectious Disease"/>
            <person name="Wu L."/>
            <person name="Ma J."/>
        </authorList>
    </citation>
    <scope>NUCLEOTIDE SEQUENCE [LARGE SCALE GENOMIC DNA]</scope>
    <source>
        <strain evidence="9">CGMCC 4.1641</strain>
    </source>
</reference>
<dbReference type="Proteomes" id="UP001595755">
    <property type="component" value="Unassembled WGS sequence"/>
</dbReference>
<evidence type="ECO:0000256" key="3">
    <source>
        <dbReference type="ARBA" id="ARBA00023136"/>
    </source>
</evidence>
<evidence type="ECO:0000256" key="6">
    <source>
        <dbReference type="SAM" id="MobiDB-lite"/>
    </source>
</evidence>
<keyword evidence="4" id="KW-0564">Palmitate</keyword>
<protein>
    <submittedName>
        <fullName evidence="8">Extracellular solute-binding protein</fullName>
    </submittedName>
</protein>
<feature type="region of interest" description="Disordered" evidence="6">
    <location>
        <begin position="32"/>
        <end position="55"/>
    </location>
</feature>
<feature type="compositionally biased region" description="Low complexity" evidence="6">
    <location>
        <begin position="36"/>
        <end position="55"/>
    </location>
</feature>
<feature type="chain" id="PRO_5046398900" evidence="7">
    <location>
        <begin position="27"/>
        <end position="528"/>
    </location>
</feature>
<evidence type="ECO:0000313" key="8">
    <source>
        <dbReference type="EMBL" id="MFC4306320.1"/>
    </source>
</evidence>
<dbReference type="EMBL" id="JBHSED010000058">
    <property type="protein sequence ID" value="MFC4306320.1"/>
    <property type="molecule type" value="Genomic_DNA"/>
</dbReference>
<keyword evidence="5" id="KW-0449">Lipoprotein</keyword>
<dbReference type="PANTHER" id="PTHR43649">
    <property type="entry name" value="ARABINOSE-BINDING PROTEIN-RELATED"/>
    <property type="match status" value="1"/>
</dbReference>
<evidence type="ECO:0000256" key="1">
    <source>
        <dbReference type="ARBA" id="ARBA00022475"/>
    </source>
</evidence>
<proteinExistence type="predicted"/>
<keyword evidence="9" id="KW-1185">Reference proteome</keyword>
<dbReference type="InterPro" id="IPR050490">
    <property type="entry name" value="Bact_solute-bd_prot1"/>
</dbReference>
<dbReference type="RefSeq" id="WP_204601611.1">
    <property type="nucleotide sequence ID" value="NZ_JBHSED010000058.1"/>
</dbReference>
<dbReference type="Gene3D" id="3.40.190.10">
    <property type="entry name" value="Periplasmic binding protein-like II"/>
    <property type="match status" value="2"/>
</dbReference>
<evidence type="ECO:0000256" key="5">
    <source>
        <dbReference type="ARBA" id="ARBA00023288"/>
    </source>
</evidence>
<dbReference type="PANTHER" id="PTHR43649:SF33">
    <property type="entry name" value="POLYGALACTURONAN_RHAMNOGALACTURONAN-BINDING PROTEIN YTCQ"/>
    <property type="match status" value="1"/>
</dbReference>
<dbReference type="Pfam" id="PF13416">
    <property type="entry name" value="SBP_bac_8"/>
    <property type="match status" value="1"/>
</dbReference>
<keyword evidence="2 7" id="KW-0732">Signal</keyword>
<dbReference type="InterPro" id="IPR006059">
    <property type="entry name" value="SBP"/>
</dbReference>
<evidence type="ECO:0000256" key="2">
    <source>
        <dbReference type="ARBA" id="ARBA00022729"/>
    </source>
</evidence>
<gene>
    <name evidence="8" type="ORF">ACFO1S_23120</name>
</gene>
<evidence type="ECO:0000256" key="7">
    <source>
        <dbReference type="SAM" id="SignalP"/>
    </source>
</evidence>
<evidence type="ECO:0000313" key="9">
    <source>
        <dbReference type="Proteomes" id="UP001595755"/>
    </source>
</evidence>
<dbReference type="SUPFAM" id="SSF53850">
    <property type="entry name" value="Periplasmic binding protein-like II"/>
    <property type="match status" value="1"/>
</dbReference>
<keyword evidence="3" id="KW-0472">Membrane</keyword>
<evidence type="ECO:0000256" key="4">
    <source>
        <dbReference type="ARBA" id="ARBA00023139"/>
    </source>
</evidence>
<keyword evidence="1" id="KW-1003">Cell membrane</keyword>
<comment type="caution">
    <text evidence="8">The sequence shown here is derived from an EMBL/GenBank/DDBJ whole genome shotgun (WGS) entry which is preliminary data.</text>
</comment>
<name>A0ABV8SGC8_9BACL</name>